<dbReference type="InterPro" id="IPR044925">
    <property type="entry name" value="His-Me_finger_sf"/>
</dbReference>
<dbReference type="Pfam" id="PF13392">
    <property type="entry name" value="HNH_3"/>
    <property type="match status" value="1"/>
</dbReference>
<feature type="non-terminal residue" evidence="2">
    <location>
        <position position="1"/>
    </location>
</feature>
<dbReference type="SUPFAM" id="SSF54060">
    <property type="entry name" value="His-Me finger endonucleases"/>
    <property type="match status" value="1"/>
</dbReference>
<organism evidence="2">
    <name type="scientific">marine sediment metagenome</name>
    <dbReference type="NCBI Taxonomy" id="412755"/>
    <lineage>
        <taxon>unclassified sequences</taxon>
        <taxon>metagenomes</taxon>
        <taxon>ecological metagenomes</taxon>
    </lineage>
</organism>
<reference evidence="2" key="1">
    <citation type="journal article" date="2015" name="Nature">
        <title>Complex archaea that bridge the gap between prokaryotes and eukaryotes.</title>
        <authorList>
            <person name="Spang A."/>
            <person name="Saw J.H."/>
            <person name="Jorgensen S.L."/>
            <person name="Zaremba-Niedzwiedzka K."/>
            <person name="Martijn J."/>
            <person name="Lind A.E."/>
            <person name="van Eijk R."/>
            <person name="Schleper C."/>
            <person name="Guy L."/>
            <person name="Ettema T.J."/>
        </authorList>
    </citation>
    <scope>NUCLEOTIDE SEQUENCE</scope>
</reference>
<comment type="caution">
    <text evidence="2">The sequence shown here is derived from an EMBL/GenBank/DDBJ whole genome shotgun (WGS) entry which is preliminary data.</text>
</comment>
<dbReference type="EMBL" id="LAZR01068527">
    <property type="protein sequence ID" value="KKK49466.1"/>
    <property type="molecule type" value="Genomic_DNA"/>
</dbReference>
<proteinExistence type="predicted"/>
<dbReference type="Gene3D" id="3.90.75.20">
    <property type="match status" value="1"/>
</dbReference>
<evidence type="ECO:0000313" key="2">
    <source>
        <dbReference type="EMBL" id="KKK49466.1"/>
    </source>
</evidence>
<feature type="domain" description="HNH nuclease" evidence="1">
    <location>
        <begin position="2"/>
        <end position="44"/>
    </location>
</feature>
<dbReference type="InterPro" id="IPR003615">
    <property type="entry name" value="HNH_nuc"/>
</dbReference>
<sequence>EHILIMEKKIGRYLTLEEVVHHMDHNPANNNINNLMIVSKIEHNTIHHKGRKRDGLRGKYIT</sequence>
<gene>
    <name evidence="2" type="ORF">LCGC14_3134750</name>
</gene>
<protein>
    <recommendedName>
        <fullName evidence="1">HNH nuclease domain-containing protein</fullName>
    </recommendedName>
</protein>
<dbReference type="AlphaFoldDB" id="A0A0F8YN19"/>
<name>A0A0F8YN19_9ZZZZ</name>
<evidence type="ECO:0000259" key="1">
    <source>
        <dbReference type="Pfam" id="PF13392"/>
    </source>
</evidence>
<accession>A0A0F8YN19</accession>